<dbReference type="Pfam" id="PF00534">
    <property type="entry name" value="Glycos_transf_1"/>
    <property type="match status" value="1"/>
</dbReference>
<feature type="non-terminal residue" evidence="3">
    <location>
        <position position="346"/>
    </location>
</feature>
<dbReference type="Pfam" id="PF13439">
    <property type="entry name" value="Glyco_transf_4"/>
    <property type="match status" value="1"/>
</dbReference>
<name>A0A382PCI1_9ZZZZ</name>
<protein>
    <recommendedName>
        <fullName evidence="4">N-acetyl-alpha-D-glucosaminyl L-malate synthase BshA</fullName>
    </recommendedName>
</protein>
<dbReference type="GO" id="GO:0016757">
    <property type="term" value="F:glycosyltransferase activity"/>
    <property type="evidence" value="ECO:0007669"/>
    <property type="project" value="InterPro"/>
</dbReference>
<accession>A0A382PCI1</accession>
<dbReference type="EMBL" id="UINC01105983">
    <property type="protein sequence ID" value="SVC70315.1"/>
    <property type="molecule type" value="Genomic_DNA"/>
</dbReference>
<evidence type="ECO:0000259" key="2">
    <source>
        <dbReference type="Pfam" id="PF13439"/>
    </source>
</evidence>
<gene>
    <name evidence="3" type="ORF">METZ01_LOCUS323169</name>
</gene>
<dbReference type="NCBIfam" id="TIGR03999">
    <property type="entry name" value="thiol_BshA"/>
    <property type="match status" value="1"/>
</dbReference>
<dbReference type="GO" id="GO:0071793">
    <property type="term" value="P:bacillithiol biosynthetic process"/>
    <property type="evidence" value="ECO:0007669"/>
    <property type="project" value="InterPro"/>
</dbReference>
<feature type="domain" description="Glycosyl transferase family 1" evidence="1">
    <location>
        <begin position="177"/>
        <end position="326"/>
    </location>
</feature>
<feature type="domain" description="Glycosyltransferase subfamily 4-like N-terminal" evidence="2">
    <location>
        <begin position="2"/>
        <end position="158"/>
    </location>
</feature>
<evidence type="ECO:0000313" key="3">
    <source>
        <dbReference type="EMBL" id="SVC70315.1"/>
    </source>
</evidence>
<proteinExistence type="predicted"/>
<reference evidence="3" key="1">
    <citation type="submission" date="2018-05" db="EMBL/GenBank/DDBJ databases">
        <authorList>
            <person name="Lanie J.A."/>
            <person name="Ng W.-L."/>
            <person name="Kazmierczak K.M."/>
            <person name="Andrzejewski T.M."/>
            <person name="Davidsen T.M."/>
            <person name="Wayne K.J."/>
            <person name="Tettelin H."/>
            <person name="Glass J.I."/>
            <person name="Rusch D."/>
            <person name="Podicherti R."/>
            <person name="Tsui H.-C.T."/>
            <person name="Winkler M.E."/>
        </authorList>
    </citation>
    <scope>NUCLEOTIDE SEQUENCE</scope>
</reference>
<dbReference type="PANTHER" id="PTHR45947">
    <property type="entry name" value="SULFOQUINOVOSYL TRANSFERASE SQD2"/>
    <property type="match status" value="1"/>
</dbReference>
<feature type="non-terminal residue" evidence="3">
    <location>
        <position position="1"/>
    </location>
</feature>
<dbReference type="InterPro" id="IPR028098">
    <property type="entry name" value="Glyco_trans_4-like_N"/>
</dbReference>
<dbReference type="AlphaFoldDB" id="A0A382PCI1"/>
<evidence type="ECO:0008006" key="4">
    <source>
        <dbReference type="Google" id="ProtNLM"/>
    </source>
</evidence>
<organism evidence="3">
    <name type="scientific">marine metagenome</name>
    <dbReference type="NCBI Taxonomy" id="408172"/>
    <lineage>
        <taxon>unclassified sequences</taxon>
        <taxon>metagenomes</taxon>
        <taxon>ecological metagenomes</taxon>
    </lineage>
</organism>
<dbReference type="Gene3D" id="3.40.50.2000">
    <property type="entry name" value="Glycogen Phosphorylase B"/>
    <property type="match status" value="2"/>
</dbReference>
<dbReference type="SUPFAM" id="SSF53756">
    <property type="entry name" value="UDP-Glycosyltransferase/glycogen phosphorylase"/>
    <property type="match status" value="1"/>
</dbReference>
<dbReference type="PANTHER" id="PTHR45947:SF3">
    <property type="entry name" value="SULFOQUINOVOSYL TRANSFERASE SQD2"/>
    <property type="match status" value="1"/>
</dbReference>
<evidence type="ECO:0000259" key="1">
    <source>
        <dbReference type="Pfam" id="PF00534"/>
    </source>
</evidence>
<sequence length="346" mass="38302">VLARRGHEVRLISSEPPFRLVDFQAGLAFHAVQTPGYPLFREPQYLLSLANKIVEVSREFDLDIIHAHYAVPHATAAYLARQILAASDRPRVPCVVTTLHGTDVTLIGSDPSYSETAAFSIDQSDGVTAVSQSLRDDTYRQLPVHADIRVIPNFLDCQYHKRTFDESLAQRYRRGNPDTRLVVHVSNYRPVKRAEMVVEIFRRIREVVPSRLLLIGDGPDLPAACRRAREYGLSADVEPLGEQELVVPLLSIADVCLLPSSQESFGVAALEAMACEVPVVASRVGGLPEVITHDETGVLHDPDDLSGMTESAINLLTDAALHQRISTGGWRAVHERFCADEIVPRY</sequence>
<dbReference type="InterPro" id="IPR001296">
    <property type="entry name" value="Glyco_trans_1"/>
</dbReference>
<dbReference type="InterPro" id="IPR023881">
    <property type="entry name" value="Thiol_BshA"/>
</dbReference>
<dbReference type="InterPro" id="IPR050194">
    <property type="entry name" value="Glycosyltransferase_grp1"/>
</dbReference>